<name>A0A7T0C3F6_9BACT</name>
<keyword evidence="3" id="KW-0546">Nucleotide metabolism</keyword>
<dbReference type="GO" id="GO:0047429">
    <property type="term" value="F:nucleoside triphosphate diphosphatase activity"/>
    <property type="evidence" value="ECO:0007669"/>
    <property type="project" value="InterPro"/>
</dbReference>
<dbReference type="KEGG" id="nva:G3M78_10770"/>
<dbReference type="CDD" id="cd00515">
    <property type="entry name" value="HAM1"/>
    <property type="match status" value="1"/>
</dbReference>
<evidence type="ECO:0000313" key="6">
    <source>
        <dbReference type="Proteomes" id="UP000594464"/>
    </source>
</evidence>
<dbReference type="GO" id="GO:0005737">
    <property type="term" value="C:cytoplasm"/>
    <property type="evidence" value="ECO:0007669"/>
    <property type="project" value="TreeGrafter"/>
</dbReference>
<dbReference type="Pfam" id="PF01725">
    <property type="entry name" value="Ham1p_like"/>
    <property type="match status" value="1"/>
</dbReference>
<dbReference type="AlphaFoldDB" id="A0A7T0C3F6"/>
<evidence type="ECO:0000313" key="5">
    <source>
        <dbReference type="EMBL" id="QPJ65847.1"/>
    </source>
</evidence>
<dbReference type="NCBIfam" id="TIGR00042">
    <property type="entry name" value="RdgB/HAM1 family non-canonical purine NTP pyrophosphatase"/>
    <property type="match status" value="1"/>
</dbReference>
<evidence type="ECO:0000256" key="4">
    <source>
        <dbReference type="RuleBase" id="RU003781"/>
    </source>
</evidence>
<keyword evidence="2 4" id="KW-0378">Hydrolase</keyword>
<evidence type="ECO:0000256" key="1">
    <source>
        <dbReference type="ARBA" id="ARBA00008023"/>
    </source>
</evidence>
<dbReference type="GO" id="GO:0009143">
    <property type="term" value="P:nucleoside triphosphate catabolic process"/>
    <property type="evidence" value="ECO:0007669"/>
    <property type="project" value="InterPro"/>
</dbReference>
<dbReference type="EMBL" id="CP048620">
    <property type="protein sequence ID" value="QPJ65847.1"/>
    <property type="molecule type" value="Genomic_DNA"/>
</dbReference>
<gene>
    <name evidence="5" type="primary">rdgB</name>
    <name evidence="5" type="ORF">G3M78_10770</name>
</gene>
<proteinExistence type="inferred from homology"/>
<sequence length="192" mass="21388">MNWEAWFRQTVFVTGNLNKVKEAERILGASLKHATLEGIQEIQTASVQELIKDKAMQAHAKIGKPTLVEDSGLIFEAWNELPGALVKWFEVNVGCEGMLKMLDGFADRKARAVCCAAWYDGETMVVGTGEAAGSICNEIRGEGGFGWDVIFMPEGHDRTFAEMSAGEKDAISHRKRAFESLRKEMQLRFKES</sequence>
<dbReference type="SUPFAM" id="SSF52972">
    <property type="entry name" value="ITPase-like"/>
    <property type="match status" value="1"/>
</dbReference>
<dbReference type="Gene3D" id="3.90.950.10">
    <property type="match status" value="1"/>
</dbReference>
<dbReference type="Proteomes" id="UP000594464">
    <property type="component" value="Chromosome"/>
</dbReference>
<dbReference type="PANTHER" id="PTHR11067:SF9">
    <property type="entry name" value="INOSINE TRIPHOSPHATE PYROPHOSPHATASE"/>
    <property type="match status" value="1"/>
</dbReference>
<dbReference type="InterPro" id="IPR029001">
    <property type="entry name" value="ITPase-like_fam"/>
</dbReference>
<protein>
    <submittedName>
        <fullName evidence="5">RdgB/HAM1 family non-canonical purine NTP pyrophosphatase</fullName>
    </submittedName>
</protein>
<accession>A0A7T0C3F6</accession>
<dbReference type="GO" id="GO:0009117">
    <property type="term" value="P:nucleotide metabolic process"/>
    <property type="evidence" value="ECO:0007669"/>
    <property type="project" value="UniProtKB-KW"/>
</dbReference>
<dbReference type="PANTHER" id="PTHR11067">
    <property type="entry name" value="INOSINE TRIPHOSPHATE PYROPHOSPHATASE/HAM1 PROTEIN"/>
    <property type="match status" value="1"/>
</dbReference>
<reference evidence="6" key="1">
    <citation type="submission" date="2020-02" db="EMBL/GenBank/DDBJ databases">
        <title>Genomic and physiological characterization of two novel Nitrospinaceae genera.</title>
        <authorList>
            <person name="Mueller A.J."/>
            <person name="Jung M.-Y."/>
            <person name="Strachan C.R."/>
            <person name="Herbold C.W."/>
            <person name="Kirkegaard R.H."/>
            <person name="Daims H."/>
        </authorList>
    </citation>
    <scope>NUCLEOTIDE SEQUENCE [LARGE SCALE GENOMIC DNA]</scope>
</reference>
<organism evidence="5 6">
    <name type="scientific">Candidatus Nitrohelix vancouverensis</name>
    <dbReference type="NCBI Taxonomy" id="2705534"/>
    <lineage>
        <taxon>Bacteria</taxon>
        <taxon>Pseudomonadati</taxon>
        <taxon>Nitrospinota/Tectimicrobiota group</taxon>
        <taxon>Nitrospinota</taxon>
        <taxon>Nitrospinia</taxon>
        <taxon>Nitrospinales</taxon>
        <taxon>Nitrospinaceae</taxon>
        <taxon>Candidatus Nitrohelix</taxon>
    </lineage>
</organism>
<dbReference type="InterPro" id="IPR002637">
    <property type="entry name" value="RdgB/HAM1"/>
</dbReference>
<comment type="similarity">
    <text evidence="1 4">Belongs to the HAM1 NTPase family.</text>
</comment>
<evidence type="ECO:0000256" key="2">
    <source>
        <dbReference type="ARBA" id="ARBA00022801"/>
    </source>
</evidence>
<evidence type="ECO:0000256" key="3">
    <source>
        <dbReference type="ARBA" id="ARBA00023080"/>
    </source>
</evidence>